<evidence type="ECO:0000256" key="1">
    <source>
        <dbReference type="ARBA" id="ARBA00000885"/>
    </source>
</evidence>
<feature type="active site" description="Glycyl thioester intermediate" evidence="11">
    <location>
        <position position="3151"/>
    </location>
</feature>
<dbReference type="OMA" id="NSEEWRE"/>
<dbReference type="SUPFAM" id="SSF56204">
    <property type="entry name" value="Hect, E3 ligase catalytic domain"/>
    <property type="match status" value="1"/>
</dbReference>
<dbReference type="PANTHER" id="PTHR11254:SF67">
    <property type="entry name" value="E3 UBIQUITIN-PROTEIN LIGASE HUWE1"/>
    <property type="match status" value="1"/>
</dbReference>
<dbReference type="PROSITE" id="PS50237">
    <property type="entry name" value="HECT"/>
    <property type="match status" value="1"/>
</dbReference>
<protein>
    <recommendedName>
        <fullName evidence="4">HECT-type E3 ubiquitin transferase</fullName>
        <ecNumber evidence="4">2.3.2.26</ecNumber>
    </recommendedName>
</protein>
<dbReference type="Proteomes" id="UP000030755">
    <property type="component" value="Unassembled WGS sequence"/>
</dbReference>
<dbReference type="Gene3D" id="3.30.2410.10">
    <property type="entry name" value="Hect, E3 ligase catalytic domain"/>
    <property type="match status" value="1"/>
</dbReference>
<dbReference type="OrthoDB" id="8068875at2759"/>
<feature type="compositionally biased region" description="Basic and acidic residues" evidence="13">
    <location>
        <begin position="1860"/>
        <end position="1869"/>
    </location>
</feature>
<feature type="compositionally biased region" description="Low complexity" evidence="13">
    <location>
        <begin position="2558"/>
        <end position="2573"/>
    </location>
</feature>
<keyword evidence="9" id="KW-0539">Nucleus</keyword>
<dbReference type="UniPathway" id="UPA00143"/>
<name>A0A075B3X5_ROZAC</name>
<dbReference type="Pfam" id="PF00632">
    <property type="entry name" value="HECT"/>
    <property type="match status" value="1"/>
</dbReference>
<dbReference type="InterPro" id="IPR016024">
    <property type="entry name" value="ARM-type_fold"/>
</dbReference>
<comment type="catalytic activity">
    <reaction evidence="1">
        <text>S-ubiquitinyl-[E2 ubiquitin-conjugating enzyme]-L-cysteine + [acceptor protein]-L-lysine = [E2 ubiquitin-conjugating enzyme]-L-cysteine + N(6)-ubiquitinyl-[acceptor protein]-L-lysine.</text>
        <dbReference type="EC" id="2.3.2.26"/>
    </reaction>
</comment>
<keyword evidence="7 11" id="KW-0833">Ubl conjugation pathway</keyword>
<evidence type="ECO:0000256" key="4">
    <source>
        <dbReference type="ARBA" id="ARBA00012485"/>
    </source>
</evidence>
<evidence type="ECO:0000256" key="7">
    <source>
        <dbReference type="ARBA" id="ARBA00022786"/>
    </source>
</evidence>
<feature type="compositionally biased region" description="Basic and acidic residues" evidence="13">
    <location>
        <begin position="2156"/>
        <end position="2168"/>
    </location>
</feature>
<dbReference type="GO" id="GO:0005737">
    <property type="term" value="C:cytoplasm"/>
    <property type="evidence" value="ECO:0007669"/>
    <property type="project" value="TreeGrafter"/>
</dbReference>
<dbReference type="Gene3D" id="3.90.1750.10">
    <property type="entry name" value="Hect, E3 ligase catalytic domains"/>
    <property type="match status" value="1"/>
</dbReference>
<evidence type="ECO:0000313" key="15">
    <source>
        <dbReference type="EMBL" id="EPZ35852.1"/>
    </source>
</evidence>
<dbReference type="EMBL" id="KE560735">
    <property type="protein sequence ID" value="EPZ35852.1"/>
    <property type="molecule type" value="Genomic_DNA"/>
</dbReference>
<dbReference type="GO" id="GO:0000209">
    <property type="term" value="P:protein polyubiquitination"/>
    <property type="evidence" value="ECO:0007669"/>
    <property type="project" value="TreeGrafter"/>
</dbReference>
<dbReference type="PANTHER" id="PTHR11254">
    <property type="entry name" value="HECT DOMAIN UBIQUITIN-PROTEIN LIGASE"/>
    <property type="match status" value="1"/>
</dbReference>
<evidence type="ECO:0000256" key="12">
    <source>
        <dbReference type="SAM" id="Coils"/>
    </source>
</evidence>
<dbReference type="InterPro" id="IPR010314">
    <property type="entry name" value="E3_Ub_ligase_DUF913"/>
</dbReference>
<dbReference type="FunFam" id="3.30.2160.10:FF:000001">
    <property type="entry name" value="E3 ubiquitin-protein ligase NEDD4-like"/>
    <property type="match status" value="1"/>
</dbReference>
<comment type="subcellular location">
    <subcellularLocation>
        <location evidence="2">Nucleus</location>
    </subcellularLocation>
</comment>
<evidence type="ECO:0000313" key="16">
    <source>
        <dbReference type="Proteomes" id="UP000030755"/>
    </source>
</evidence>
<evidence type="ECO:0000256" key="2">
    <source>
        <dbReference type="ARBA" id="ARBA00004123"/>
    </source>
</evidence>
<keyword evidence="5" id="KW-0813">Transport</keyword>
<evidence type="ECO:0000259" key="14">
    <source>
        <dbReference type="PROSITE" id="PS50237"/>
    </source>
</evidence>
<dbReference type="GO" id="GO:0005634">
    <property type="term" value="C:nucleus"/>
    <property type="evidence" value="ECO:0007669"/>
    <property type="project" value="UniProtKB-SubCell"/>
</dbReference>
<dbReference type="InterPro" id="IPR010309">
    <property type="entry name" value="E3_Ub_ligase_DUF908"/>
</dbReference>
<dbReference type="STRING" id="988480.A0A075B3X5"/>
<feature type="compositionally biased region" description="Acidic residues" evidence="13">
    <location>
        <begin position="1926"/>
        <end position="1952"/>
    </location>
</feature>
<dbReference type="HOGENOM" id="CLU_000215_1_0_1"/>
<dbReference type="GO" id="GO:0061630">
    <property type="term" value="F:ubiquitin protein ligase activity"/>
    <property type="evidence" value="ECO:0007669"/>
    <property type="project" value="UniProtKB-EC"/>
</dbReference>
<dbReference type="InterPro" id="IPR050409">
    <property type="entry name" value="E3_ubiq-protein_ligase"/>
</dbReference>
<dbReference type="Pfam" id="PF14377">
    <property type="entry name" value="UBM"/>
    <property type="match status" value="2"/>
</dbReference>
<dbReference type="Pfam" id="PF06025">
    <property type="entry name" value="DUF913"/>
    <property type="match status" value="1"/>
</dbReference>
<organism evidence="15 16">
    <name type="scientific">Rozella allomycis (strain CSF55)</name>
    <dbReference type="NCBI Taxonomy" id="988480"/>
    <lineage>
        <taxon>Eukaryota</taxon>
        <taxon>Fungi</taxon>
        <taxon>Fungi incertae sedis</taxon>
        <taxon>Cryptomycota</taxon>
        <taxon>Cryptomycota incertae sedis</taxon>
        <taxon>Rozella</taxon>
    </lineage>
</organism>
<feature type="region of interest" description="Disordered" evidence="13">
    <location>
        <begin position="1130"/>
        <end position="1151"/>
    </location>
</feature>
<feature type="region of interest" description="Disordered" evidence="13">
    <location>
        <begin position="2115"/>
        <end position="2170"/>
    </location>
</feature>
<evidence type="ECO:0000256" key="3">
    <source>
        <dbReference type="ARBA" id="ARBA00004906"/>
    </source>
</evidence>
<dbReference type="InterPro" id="IPR025527">
    <property type="entry name" value="HUWE1/Rev1_UBM"/>
</dbReference>
<reference evidence="15 16" key="1">
    <citation type="journal article" date="2013" name="Curr. Biol.">
        <title>Shared signatures of parasitism and phylogenomics unite Cryptomycota and microsporidia.</title>
        <authorList>
            <person name="James T.Y."/>
            <person name="Pelin A."/>
            <person name="Bonen L."/>
            <person name="Ahrendt S."/>
            <person name="Sain D."/>
            <person name="Corradi N."/>
            <person name="Stajich J.E."/>
        </authorList>
    </citation>
    <scope>NUCLEOTIDE SEQUENCE [LARGE SCALE GENOMIC DNA]</scope>
    <source>
        <strain evidence="15 16">CSF55</strain>
    </source>
</reference>
<evidence type="ECO:0000256" key="10">
    <source>
        <dbReference type="ARBA" id="ARBA00034494"/>
    </source>
</evidence>
<keyword evidence="15" id="KW-0436">Ligase</keyword>
<dbReference type="SUPFAM" id="SSF48371">
    <property type="entry name" value="ARM repeat"/>
    <property type="match status" value="1"/>
</dbReference>
<accession>A0A075B3X5</accession>
<keyword evidence="6" id="KW-0808">Transferase</keyword>
<feature type="coiled-coil region" evidence="12">
    <location>
        <begin position="1619"/>
        <end position="1646"/>
    </location>
</feature>
<evidence type="ECO:0000256" key="9">
    <source>
        <dbReference type="ARBA" id="ARBA00023242"/>
    </source>
</evidence>
<feature type="region of interest" description="Disordered" evidence="13">
    <location>
        <begin position="2531"/>
        <end position="2573"/>
    </location>
</feature>
<comment type="similarity">
    <text evidence="10">Belongs to the UPL family. TOM1/PTR1 subfamily.</text>
</comment>
<dbReference type="FunFam" id="3.30.2410.10:FF:000004">
    <property type="entry name" value="E3 ubiquitin-protein ligase HUWE1, variant"/>
    <property type="match status" value="1"/>
</dbReference>
<dbReference type="GO" id="GO:0051028">
    <property type="term" value="P:mRNA transport"/>
    <property type="evidence" value="ECO:0007669"/>
    <property type="project" value="UniProtKB-KW"/>
</dbReference>
<evidence type="ECO:0000256" key="5">
    <source>
        <dbReference type="ARBA" id="ARBA00022448"/>
    </source>
</evidence>
<dbReference type="Gene3D" id="3.30.2160.10">
    <property type="entry name" value="Hect, E3 ligase catalytic domain"/>
    <property type="match status" value="1"/>
</dbReference>
<feature type="compositionally biased region" description="Acidic residues" evidence="13">
    <location>
        <begin position="1832"/>
        <end position="1855"/>
    </location>
</feature>
<comment type="pathway">
    <text evidence="3">Protein modification; protein ubiquitination.</text>
</comment>
<keyword evidence="8" id="KW-0509">mRNA transport</keyword>
<sequence>MKIKKAIPKRLQAPPDDVQHHIERVIKAGESELPECLRVFEGWPFPRGDFYHWIGVLDKFDEILGRAAGVERLAGKRKDRGVLVAVLGFTRLLFEHCVNRSVYSSYEHLDALLKVNDLEVVEAVLQVLMKPAHRIANQRSVKMQFNVSTETLQILAGCWTSRERNVIGVGELSEMHVIKGSGIKFQFYKSKVEGGEGEEEDNGGLVTLDYEDVYVFGKTVTLIYNNMVNAFDVPVENQFQLLQKIRMLVGLNNLSMRKNLLMIKLMSLTILGYVVTEEIANNSIFLYEPNIIKELPDLLDPERKVNWELRTAAVHALDGLGRYKNRFQEVLSGLNVSANHGVITFIFKKMQNCMEEGKELDFPHEFIEGLFSLISYLVTNNAGGNALISSGTVQTFVRFLQNKNEKFLKLNTKCLIVLDNLIYGFPTAFNIFCGAEGIVELVKRIEYEIEEVVKMKDKEGNQPNERMQMIKASLKIMLHMMQTNGTAEGMRNLIDSSLPKSVNLIFKNSKVFESNIYSLGVDIFATFIHNEPTMLNVLQELKIPQSLLDTVEEGIMNSVEVLNSLPHAFSAICLNNNGLNMLIERKPMKHFLKIFTRREYLNSLGERVDMPVILGNAIDELIRHQPSLKQGIFESILEMLDDIERANEELIATSEEKNMNYCRLRERRKEDSEQVKFDYNFESEKREVLAASIMTQYIENISKFLEGIFQHHPHCNYFIEIGGMNKLMKMYSQSTLPYDFASSSSSYALSHLIRLIGEIEPNIIAPCVFNELIPWLNKCDFIINYNKRESLFERYVDLRDEDIIKEAQEHFRIMITVHGLIGLLSDLYCSQSIVFTRVSSQIIKGLSEDDRIKGLSLISKLHRACVWEYNVYRRVIPKQWLTMKKEKEEMVANPFDYRVKNARQLKFLLTQIPSCVIPLFAGIGRLLFNKKNENFEDSFKVANVLTGSLIENLKYTRVESKIIEPLQVAVASPKEVDLVRINYLHIILGQCKVLCFDDSSYKIQLQPFPAFTFIKQNGNETMEEIFKYLNGLNFNEFELNEIELVWKSLFQLFENFMDNEVLNNSHYEELKVDFNEYLSKLSETSLKCLSMFDPCLYSSVILKQYFKVVYNYEKVSEKYKERVRVKRDKERESKDVESGNVSGRDATTSSATSLDGHAQFKMDLIKKCLKLTDKDILFEISDLIKKSEFPKELLLKDVEFKDFGRIRLIAMLIEKFDKNELMKFVLDLKVDLDYPISMASFLLICENILIQREIDEMKVGEMKEKMEGEMKGEKSDVNVESHTLQSNSQQSIIQQIVEKVLSVVNRIFEIEELKDEGLEDLINSTVRILVLITRRNLLDLKIVSKLLKFVSLSVKKEHQGLHSLVSIIIRHFYEQNKLKELMNEEINVKWNTKGSKMELKLFCNNLDVVALRDKNEFIKATGDSCLLTNVNDSIFIQKKDKGVEQGVEGVKSLVEKSVEEKASSKDDNVFSKDEEEESVKIDPLVYILFEELNKLILQDSVEVKVGVVGEKELVEEVVGEKVVSEQLKEVVGEKVEEVAGEKVTPAAVQREESDKVNNSTSTSASVERTFRICYLIQLVTEFVACFDNVGKQLISYCKRDSKNRFGFISLMLKYLNYEQDENKSENKSESQKNENLENKHKSLISNWVGYLLFVLSINNGKFVIDSISKSIKEIILSNELIDNKYKKLYCLGELVNKMLSSKYPISKNNLKFQLKEKEIGNNLPFNNATLSSTDVSLNLAKLLIDKNFVNILTFALNEIDIFHPQSKNVINSLLKALETISRLSTTIKQSFKEEESEQESFSDEEEYLNDLMNESSNDESDSSNVEMGEFEDLTEDDISNDSEDEQSDYSDEDMEIVVRPPHEHGLSDMEDHDEMDDDDDDDEMDQMDEMEQFNDELNQDDIEEEIEDEEMDDADQDHHEIVLEIEHEEEEDDDEDDDDESESEDDQEILFEEEEDLVDVFRLNRPRIDAFDLIYNEPHPQLFQSPDQMSHPQAPIIPVHPHLSRPSDNATNPHNQHRLTTESLIGGHAIQLLEQMMNRNQRDHVWHIDRNTNRLVDRNVKDDLFTCVRQLNLLNTQKRWWLEGKLIFNHPANYVDCIVREIKERLVIEEKQVEQGVERVEEGEEGIESESEDEEMDRDDEIESEESDVSDEEMADERVEMADERVEATVEPTVEPTVEATVESGNPTTGVPTTTIPMTTDTANANPVEPPASDEFQDPGIDIAFLEAIPEDMQRDVIVQYVEERYRNAPNHQPPRLSDVFMNSLTERLRNLVQEQERIVQSQYNPTIETGPLDIDAATFFASLDPELRAQILFEQDDSLISSLPATIVAEARAVREPIRTFRNVLMSSTRKPTPIKETPNIIDKNGISILTRLLFLPDNSNKRIMFKLLTNLCGNLKTSEEVLNTLLMFLSDNEFEKNKKNLLKSPFATPSRRKIMKSFQVLIEETPMLIPMRCLEVFLHLINNNSKIVFYFVKESENEKKKKKSKIPLVPLVSVFGLLGRDLFVGNAVVLEPLLQVICVVLEKIRMKNKKVEQSENERGESERGDGERVEGGEGDNVGASTSTANATATGASTSTANIGASTATAVPNDNLPSTSNNLATASTSSLLDDISLGDGCFRAFIKCILDGQFTMKSLQYLIKIANNLNNISGRQILIKEIKKSIKFMIKGILEDLNKINEKFFYEFSRLDSKQNKFYRLIKVLDQFKKEEIKFENQGIKVIWKKTSEILKNISMEESIVLLPLIESFFIISKHEKSLSLMLNEFTEEQRKLLNEMIRNNPTLLTEAFSIMINNPKNIDFDNKRSYFKQELKKKDENRNNNYSGTFPITVHRQYVFEESFHQVMSRSSEELKYGKLNVRFYNEDGVDAGGVTRDWFSTLSIQMFNPDYALFKTSAVDKITYQPNRSSWVNPEHLLYFKFCGRIIGKAIYDGKLLDCFFTRSFYKQILGLQIDYKDMEAIDPEYFKSLVWILENNITDILDLTFSIESDDFGKRRIVDLITNGRNIPVTEQNKVDYVKLVSEHRLLNAIKSQVDAFKQGFYEIIPQNLISIFNEQELELLISGLPDIDIDDWRNNTEYQGYNISSPQIQWFWRAVRSFTQEERAKLIQFVTGTSKVPLEGFSKLQGSSGVQRFQIHKAYGNDASTVRLPSAHTCFNQLDLPPYESYEQTRELLLLAINECAGFGFS</sequence>
<dbReference type="InterPro" id="IPR035983">
    <property type="entry name" value="Hect_E3_ubiquitin_ligase"/>
</dbReference>
<feature type="compositionally biased region" description="Acidic residues" evidence="13">
    <location>
        <begin position="1870"/>
        <end position="1884"/>
    </location>
</feature>
<feature type="domain" description="HECT" evidence="14">
    <location>
        <begin position="2845"/>
        <end position="3183"/>
    </location>
</feature>
<dbReference type="EC" id="2.3.2.26" evidence="4"/>
<keyword evidence="16" id="KW-1185">Reference proteome</keyword>
<feature type="region of interest" description="Disordered" evidence="13">
    <location>
        <begin position="1925"/>
        <end position="1952"/>
    </location>
</feature>
<dbReference type="FunFam" id="3.90.1750.10:FF:000003">
    <property type="entry name" value="E3 ubiquitin-protein ligase UPL1"/>
    <property type="match status" value="1"/>
</dbReference>
<dbReference type="GO" id="GO:0006511">
    <property type="term" value="P:ubiquitin-dependent protein catabolic process"/>
    <property type="evidence" value="ECO:0007669"/>
    <property type="project" value="TreeGrafter"/>
</dbReference>
<gene>
    <name evidence="15" type="ORF">O9G_003570</name>
</gene>
<dbReference type="CDD" id="cd00078">
    <property type="entry name" value="HECTc"/>
    <property type="match status" value="1"/>
</dbReference>
<evidence type="ECO:0000256" key="6">
    <source>
        <dbReference type="ARBA" id="ARBA00022679"/>
    </source>
</evidence>
<dbReference type="GO" id="GO:0016874">
    <property type="term" value="F:ligase activity"/>
    <property type="evidence" value="ECO:0007669"/>
    <property type="project" value="UniProtKB-KW"/>
</dbReference>
<dbReference type="InterPro" id="IPR000569">
    <property type="entry name" value="HECT_dom"/>
</dbReference>
<feature type="compositionally biased region" description="Acidic residues" evidence="13">
    <location>
        <begin position="2121"/>
        <end position="2155"/>
    </location>
</feature>
<keyword evidence="12" id="KW-0175">Coiled coil</keyword>
<dbReference type="SMART" id="SM00119">
    <property type="entry name" value="HECTc"/>
    <property type="match status" value="1"/>
</dbReference>
<evidence type="ECO:0000256" key="13">
    <source>
        <dbReference type="SAM" id="MobiDB-lite"/>
    </source>
</evidence>
<feature type="compositionally biased region" description="Basic and acidic residues" evidence="13">
    <location>
        <begin position="2531"/>
        <end position="2553"/>
    </location>
</feature>
<dbReference type="Pfam" id="PF06012">
    <property type="entry name" value="DUF908"/>
    <property type="match status" value="2"/>
</dbReference>
<feature type="region of interest" description="Disordered" evidence="13">
    <location>
        <begin position="1832"/>
        <end position="1884"/>
    </location>
</feature>
<feature type="compositionally biased region" description="Polar residues" evidence="13">
    <location>
        <begin position="1139"/>
        <end position="1151"/>
    </location>
</feature>
<evidence type="ECO:0000256" key="8">
    <source>
        <dbReference type="ARBA" id="ARBA00022816"/>
    </source>
</evidence>
<evidence type="ECO:0000256" key="11">
    <source>
        <dbReference type="PROSITE-ProRule" id="PRU00104"/>
    </source>
</evidence>
<proteinExistence type="inferred from homology"/>